<dbReference type="InterPro" id="IPR007306">
    <property type="entry name" value="Rit1"/>
</dbReference>
<evidence type="ECO:0000313" key="5">
    <source>
        <dbReference type="EMBL" id="KAE8259778.1"/>
    </source>
</evidence>
<comment type="caution">
    <text evidence="5">The sequence shown here is derived from an EMBL/GenBank/DDBJ whole genome shotgun (WGS) entry which is preliminary data.</text>
</comment>
<gene>
    <name evidence="5" type="ORF">A4X03_0g3992</name>
    <name evidence="4" type="ORF">JKIAZH3_G6782</name>
</gene>
<feature type="region of interest" description="Disordered" evidence="1">
    <location>
        <begin position="513"/>
        <end position="541"/>
    </location>
</feature>
<dbReference type="Pfam" id="PF17184">
    <property type="entry name" value="Rit1_C"/>
    <property type="match status" value="1"/>
</dbReference>
<evidence type="ECO:0000259" key="3">
    <source>
        <dbReference type="Pfam" id="PF17184"/>
    </source>
</evidence>
<reference evidence="5" key="2">
    <citation type="journal article" date="2019" name="IMA Fungus">
        <title>Genome sequencing and comparison of five Tilletia species to identify candidate genes for the detection of regulated species infecting wheat.</title>
        <authorList>
            <person name="Nguyen H.D.T."/>
            <person name="Sultana T."/>
            <person name="Kesanakurti P."/>
            <person name="Hambleton S."/>
        </authorList>
    </citation>
    <scope>NUCLEOTIDE SEQUENCE</scope>
    <source>
        <strain evidence="5">DAOMC 238032</strain>
    </source>
</reference>
<dbReference type="InterPro" id="IPR033421">
    <property type="entry name" value="Rit1_DUSP-like"/>
</dbReference>
<dbReference type="GO" id="GO:0019988">
    <property type="term" value="P:charged-tRNA amino acid modification"/>
    <property type="evidence" value="ECO:0007669"/>
    <property type="project" value="InterPro"/>
</dbReference>
<dbReference type="Proteomes" id="UP000077671">
    <property type="component" value="Unassembled WGS sequence"/>
</dbReference>
<organism evidence="5 6">
    <name type="scientific">Tilletia caries</name>
    <name type="common">wheat bunt fungus</name>
    <dbReference type="NCBI Taxonomy" id="13290"/>
    <lineage>
        <taxon>Eukaryota</taxon>
        <taxon>Fungi</taxon>
        <taxon>Dikarya</taxon>
        <taxon>Basidiomycota</taxon>
        <taxon>Ustilaginomycotina</taxon>
        <taxon>Exobasidiomycetes</taxon>
        <taxon>Tilletiales</taxon>
        <taxon>Tilletiaceae</taxon>
        <taxon>Tilletia</taxon>
    </lineage>
</organism>
<dbReference type="AlphaFoldDB" id="A0A177UJB2"/>
<feature type="domain" description="Rit1 N-terminal" evidence="3">
    <location>
        <begin position="17"/>
        <end position="304"/>
    </location>
</feature>
<dbReference type="GO" id="GO:0043399">
    <property type="term" value="F:tRNA adenosine(64)-2'-O-ribosylphosphate transferase activity"/>
    <property type="evidence" value="ECO:0007669"/>
    <property type="project" value="InterPro"/>
</dbReference>
<accession>A0A177UJB2</accession>
<feature type="domain" description="Rit1 DUSP-like" evidence="2">
    <location>
        <begin position="402"/>
        <end position="514"/>
    </location>
</feature>
<feature type="compositionally biased region" description="Low complexity" evidence="1">
    <location>
        <begin position="524"/>
        <end position="538"/>
    </location>
</feature>
<dbReference type="EMBL" id="CAJHJG010000812">
    <property type="protein sequence ID" value="CAD6906120.1"/>
    <property type="molecule type" value="Genomic_DNA"/>
</dbReference>
<name>A0A177UJB2_9BASI</name>
<dbReference type="Pfam" id="PF04179">
    <property type="entry name" value="Init_tRNA_PT"/>
    <property type="match status" value="1"/>
</dbReference>
<sequence length="563" mass="61849">MESESKALQKDLRKEFKRKEKDLFNRLWSIKHDADFVSRVADTLHGLPLVANLRCGAWYTGPRRTDSTCYFKSTDGHTGEWGFSLKRHNLGLMTLIVLNGGCIIVDSTRSGKTMPDALSKTIPIWCAVLNRASALVRRGSNIDKVGGFDSLVTPERLVSRSEHAQIEARVEAWAKSLLDSDLKVPSLPASLRPFFVTPDTDLTLLSQEIENETAGVRPAPSQQSTTPPPFLPVILLSASHARSQALPSSESAPLGTGLNFEYVQGGGDDEENWAGGLTPALFWHPEHHPRIIGAERGGEIEDVVQVVVDGREAMGRKEEEGKDCEVAGTVLRRMEAPWSSREGERQVGWTGIFLSAVPSAAASQEEWARDVATCFNLVVQCDGEGTIEDAVEQIGLPAVRLVKLGFRQGKAGVSSFGHHLPAILNAFIKRLCQISSNQNKVDADDTTTNPTTILLCDTTCQDLAPSLAVALLSTSFGPGPDRRFLANDEERWMHQARLDKAQVRRRLQWVMEDEEEEGEEGVMASNSNSNSNSKASKAGPARVFLNRVNGEVLDVRRRRDYGS</sequence>
<evidence type="ECO:0000259" key="2">
    <source>
        <dbReference type="Pfam" id="PF04179"/>
    </source>
</evidence>
<dbReference type="EMBL" id="LWDD02000503">
    <property type="protein sequence ID" value="KAE8259778.1"/>
    <property type="molecule type" value="Genomic_DNA"/>
</dbReference>
<dbReference type="InterPro" id="IPR033449">
    <property type="entry name" value="Rit1_N"/>
</dbReference>
<reference evidence="5" key="1">
    <citation type="submission" date="2016-04" db="EMBL/GenBank/DDBJ databases">
        <authorList>
            <person name="Nguyen H.D."/>
            <person name="Kesanakurti P."/>
            <person name="Cullis J."/>
            <person name="Levesque C.A."/>
            <person name="Hambleton S."/>
        </authorList>
    </citation>
    <scope>NUCLEOTIDE SEQUENCE</scope>
    <source>
        <strain evidence="5">DAOMC 238032</strain>
    </source>
</reference>
<evidence type="ECO:0000313" key="7">
    <source>
        <dbReference type="Proteomes" id="UP000836402"/>
    </source>
</evidence>
<proteinExistence type="predicted"/>
<dbReference type="PANTHER" id="PTHR31811:SF0">
    <property type="entry name" value="TRNA A64-2'-O-RIBOSYLPHOSPHATE TRANSFERASE"/>
    <property type="match status" value="1"/>
</dbReference>
<keyword evidence="7" id="KW-1185">Reference proteome</keyword>
<protein>
    <recommendedName>
        <fullName evidence="8">Initiator tRNA phosphoribosyl transferase</fullName>
    </recommendedName>
</protein>
<evidence type="ECO:0000313" key="4">
    <source>
        <dbReference type="EMBL" id="CAD6906120.1"/>
    </source>
</evidence>
<dbReference type="Proteomes" id="UP000836402">
    <property type="component" value="Unassembled WGS sequence"/>
</dbReference>
<evidence type="ECO:0000313" key="6">
    <source>
        <dbReference type="Proteomes" id="UP000077671"/>
    </source>
</evidence>
<evidence type="ECO:0008006" key="8">
    <source>
        <dbReference type="Google" id="ProtNLM"/>
    </source>
</evidence>
<evidence type="ECO:0000256" key="1">
    <source>
        <dbReference type="SAM" id="MobiDB-lite"/>
    </source>
</evidence>
<dbReference type="PIRSF" id="PIRSF007747">
    <property type="entry name" value="Ribosyl_Ptfrase"/>
    <property type="match status" value="1"/>
</dbReference>
<dbReference type="PANTHER" id="PTHR31811">
    <property type="entry name" value="TRNA A64-2'-O-RIBOSYLPHOSPHATE TRANSFERASE"/>
    <property type="match status" value="1"/>
</dbReference>
<dbReference type="GO" id="GO:0005737">
    <property type="term" value="C:cytoplasm"/>
    <property type="evidence" value="ECO:0007669"/>
    <property type="project" value="TreeGrafter"/>
</dbReference>
<reference evidence="4" key="3">
    <citation type="submission" date="2020-10" db="EMBL/GenBank/DDBJ databases">
        <authorList>
            <person name="Sedaghatjoo S."/>
        </authorList>
    </citation>
    <scope>NUCLEOTIDE SEQUENCE</scope>
    <source>
        <strain evidence="4">AZH3</strain>
    </source>
</reference>